<keyword evidence="1" id="KW-1133">Transmembrane helix</keyword>
<evidence type="ECO:0000256" key="1">
    <source>
        <dbReference type="SAM" id="Phobius"/>
    </source>
</evidence>
<keyword evidence="1" id="KW-0472">Membrane</keyword>
<feature type="transmembrane region" description="Helical" evidence="1">
    <location>
        <begin position="6"/>
        <end position="24"/>
    </location>
</feature>
<organism evidence="2 3">
    <name type="scientific">Wolfiporia cocos (strain MD-104)</name>
    <name type="common">Brown rot fungus</name>
    <dbReference type="NCBI Taxonomy" id="742152"/>
    <lineage>
        <taxon>Eukaryota</taxon>
        <taxon>Fungi</taxon>
        <taxon>Dikarya</taxon>
        <taxon>Basidiomycota</taxon>
        <taxon>Agaricomycotina</taxon>
        <taxon>Agaricomycetes</taxon>
        <taxon>Polyporales</taxon>
        <taxon>Phaeolaceae</taxon>
        <taxon>Wolfiporia</taxon>
    </lineage>
</organism>
<dbReference type="OrthoDB" id="1470350at2759"/>
<accession>A0A2H3JQ61</accession>
<keyword evidence="3" id="KW-1185">Reference proteome</keyword>
<name>A0A2H3JQ61_WOLCO</name>
<keyword evidence="1" id="KW-0812">Transmembrane</keyword>
<dbReference type="AlphaFoldDB" id="A0A2H3JQ61"/>
<dbReference type="Proteomes" id="UP000218811">
    <property type="component" value="Unassembled WGS sequence"/>
</dbReference>
<evidence type="ECO:0000313" key="3">
    <source>
        <dbReference type="Proteomes" id="UP000218811"/>
    </source>
</evidence>
<sequence>LPVWVYALVWSQCVLTYLLVKSYLQRRQQKQEMRELGAVEAPVYKGKWPGNLDFILKMLNQAHEGYP</sequence>
<proteinExistence type="predicted"/>
<protein>
    <submittedName>
        <fullName evidence="2">Uncharacterized protein</fullName>
    </submittedName>
</protein>
<feature type="non-terminal residue" evidence="2">
    <location>
        <position position="1"/>
    </location>
</feature>
<gene>
    <name evidence="2" type="ORF">WOLCODRAFT_37174</name>
</gene>
<feature type="non-terminal residue" evidence="2">
    <location>
        <position position="67"/>
    </location>
</feature>
<evidence type="ECO:0000313" key="2">
    <source>
        <dbReference type="EMBL" id="PCH44300.1"/>
    </source>
</evidence>
<dbReference type="EMBL" id="KB468157">
    <property type="protein sequence ID" value="PCH44300.1"/>
    <property type="molecule type" value="Genomic_DNA"/>
</dbReference>
<reference evidence="2 3" key="1">
    <citation type="journal article" date="2012" name="Science">
        <title>The Paleozoic origin of enzymatic lignin decomposition reconstructed from 31 fungal genomes.</title>
        <authorList>
            <person name="Floudas D."/>
            <person name="Binder M."/>
            <person name="Riley R."/>
            <person name="Barry K."/>
            <person name="Blanchette R.A."/>
            <person name="Henrissat B."/>
            <person name="Martinez A.T."/>
            <person name="Otillar R."/>
            <person name="Spatafora J.W."/>
            <person name="Yadav J.S."/>
            <person name="Aerts A."/>
            <person name="Benoit I."/>
            <person name="Boyd A."/>
            <person name="Carlson A."/>
            <person name="Copeland A."/>
            <person name="Coutinho P.M."/>
            <person name="de Vries R.P."/>
            <person name="Ferreira P."/>
            <person name="Findley K."/>
            <person name="Foster B."/>
            <person name="Gaskell J."/>
            <person name="Glotzer D."/>
            <person name="Gorecki P."/>
            <person name="Heitman J."/>
            <person name="Hesse C."/>
            <person name="Hori C."/>
            <person name="Igarashi K."/>
            <person name="Jurgens J.A."/>
            <person name="Kallen N."/>
            <person name="Kersten P."/>
            <person name="Kohler A."/>
            <person name="Kuees U."/>
            <person name="Kumar T.K.A."/>
            <person name="Kuo A."/>
            <person name="LaButti K."/>
            <person name="Larrondo L.F."/>
            <person name="Lindquist E."/>
            <person name="Ling A."/>
            <person name="Lombard V."/>
            <person name="Lucas S."/>
            <person name="Lundell T."/>
            <person name="Martin R."/>
            <person name="McLaughlin D.J."/>
            <person name="Morgenstern I."/>
            <person name="Morin E."/>
            <person name="Murat C."/>
            <person name="Nagy L.G."/>
            <person name="Nolan M."/>
            <person name="Ohm R.A."/>
            <person name="Patyshakuliyeva A."/>
            <person name="Rokas A."/>
            <person name="Ruiz-Duenas F.J."/>
            <person name="Sabat G."/>
            <person name="Salamov A."/>
            <person name="Samejima M."/>
            <person name="Schmutz J."/>
            <person name="Slot J.C."/>
            <person name="St John F."/>
            <person name="Stenlid J."/>
            <person name="Sun H."/>
            <person name="Sun S."/>
            <person name="Syed K."/>
            <person name="Tsang A."/>
            <person name="Wiebenga A."/>
            <person name="Young D."/>
            <person name="Pisabarro A."/>
            <person name="Eastwood D.C."/>
            <person name="Martin F."/>
            <person name="Cullen D."/>
            <person name="Grigoriev I.V."/>
            <person name="Hibbett D.S."/>
        </authorList>
    </citation>
    <scope>NUCLEOTIDE SEQUENCE [LARGE SCALE GENOMIC DNA]</scope>
    <source>
        <strain evidence="2 3">MD-104</strain>
    </source>
</reference>